<organism evidence="2 3">
    <name type="scientific">Brevibacterium mcbrellneri ATCC 49030</name>
    <dbReference type="NCBI Taxonomy" id="585530"/>
    <lineage>
        <taxon>Bacteria</taxon>
        <taxon>Bacillati</taxon>
        <taxon>Actinomycetota</taxon>
        <taxon>Actinomycetes</taxon>
        <taxon>Micrococcales</taxon>
        <taxon>Brevibacteriaceae</taxon>
        <taxon>Brevibacterium</taxon>
    </lineage>
</organism>
<dbReference type="EMBL" id="ADNU01000043">
    <property type="protein sequence ID" value="EFG47276.1"/>
    <property type="molecule type" value="Genomic_DNA"/>
</dbReference>
<feature type="transmembrane region" description="Helical" evidence="1">
    <location>
        <begin position="19"/>
        <end position="39"/>
    </location>
</feature>
<evidence type="ECO:0000256" key="1">
    <source>
        <dbReference type="SAM" id="Phobius"/>
    </source>
</evidence>
<accession>D4YNN0</accession>
<dbReference type="eggNOG" id="ENOG5031X65">
    <property type="taxonomic scope" value="Bacteria"/>
</dbReference>
<dbReference type="AlphaFoldDB" id="D4YNN0"/>
<dbReference type="Proteomes" id="UP000005714">
    <property type="component" value="Unassembled WGS sequence"/>
</dbReference>
<evidence type="ECO:0000313" key="3">
    <source>
        <dbReference type="Proteomes" id="UP000005714"/>
    </source>
</evidence>
<sequence>MDGVEEFSKVRVDPHRNRLWPVVVAAIVCIPLLVLSVRFSLLAADFMKPMVELGVDFPVLAFMFFLSSAAWLAIATVLIALWVALVRKTFKWRVIWCVVAVVAAGLLPLSWVFSGALF</sequence>
<keyword evidence="3" id="KW-1185">Reference proteome</keyword>
<gene>
    <name evidence="2" type="ORF">HMPREF0183_1540</name>
</gene>
<evidence type="ECO:0000313" key="2">
    <source>
        <dbReference type="EMBL" id="EFG47276.1"/>
    </source>
</evidence>
<keyword evidence="1" id="KW-1133">Transmembrane helix</keyword>
<keyword evidence="1" id="KW-0472">Membrane</keyword>
<keyword evidence="1" id="KW-0812">Transmembrane</keyword>
<comment type="caution">
    <text evidence="2">The sequence shown here is derived from an EMBL/GenBank/DDBJ whole genome shotgun (WGS) entry which is preliminary data.</text>
</comment>
<name>D4YNN0_9MICO</name>
<protein>
    <submittedName>
        <fullName evidence="2">Uncharacterized protein</fullName>
    </submittedName>
</protein>
<feature type="transmembrane region" description="Helical" evidence="1">
    <location>
        <begin position="94"/>
        <end position="113"/>
    </location>
</feature>
<feature type="transmembrane region" description="Helical" evidence="1">
    <location>
        <begin position="59"/>
        <end position="82"/>
    </location>
</feature>
<reference evidence="2 3" key="1">
    <citation type="submission" date="2010-04" db="EMBL/GenBank/DDBJ databases">
        <authorList>
            <person name="Qin X."/>
            <person name="Bachman B."/>
            <person name="Battles P."/>
            <person name="Bell A."/>
            <person name="Bess C."/>
            <person name="Bickham C."/>
            <person name="Chaboub L."/>
            <person name="Chen D."/>
            <person name="Coyle M."/>
            <person name="Deiros D.R."/>
            <person name="Dinh H."/>
            <person name="Forbes L."/>
            <person name="Fowler G."/>
            <person name="Francisco L."/>
            <person name="Fu Q."/>
            <person name="Gubbala S."/>
            <person name="Hale W."/>
            <person name="Han Y."/>
            <person name="Hemphill L."/>
            <person name="Highlander S.K."/>
            <person name="Hirani K."/>
            <person name="Hogues M."/>
            <person name="Jackson L."/>
            <person name="Jakkamsetti A."/>
            <person name="Javaid M."/>
            <person name="Jiang H."/>
            <person name="Korchina V."/>
            <person name="Kovar C."/>
            <person name="Lara F."/>
            <person name="Lee S."/>
            <person name="Mata R."/>
            <person name="Mathew T."/>
            <person name="Moen C."/>
            <person name="Morales K."/>
            <person name="Munidasa M."/>
            <person name="Nazareth L."/>
            <person name="Ngo R."/>
            <person name="Nguyen L."/>
            <person name="Okwuonu G."/>
            <person name="Ongeri F."/>
            <person name="Patil S."/>
            <person name="Petrosino J."/>
            <person name="Pham C."/>
            <person name="Pham P."/>
            <person name="Pu L.-L."/>
            <person name="Puazo M."/>
            <person name="Raj R."/>
            <person name="Reid J."/>
            <person name="Rouhana J."/>
            <person name="Saada N."/>
            <person name="Shang Y."/>
            <person name="Simmons D."/>
            <person name="Thornton R."/>
            <person name="Warren J."/>
            <person name="Weissenberger G."/>
            <person name="Zhang J."/>
            <person name="Zhang L."/>
            <person name="Zhou C."/>
            <person name="Zhu D."/>
            <person name="Muzny D."/>
            <person name="Worley K."/>
            <person name="Gibbs R."/>
        </authorList>
    </citation>
    <scope>NUCLEOTIDE SEQUENCE [LARGE SCALE GENOMIC DNA]</scope>
    <source>
        <strain evidence="2 3">ATCC 49030</strain>
    </source>
</reference>
<proteinExistence type="predicted"/>